<dbReference type="GO" id="GO:0004180">
    <property type="term" value="F:carboxypeptidase activity"/>
    <property type="evidence" value="ECO:0007669"/>
    <property type="project" value="UniProtKB-KW"/>
</dbReference>
<name>A0A521CM91_9FLAO</name>
<keyword evidence="3" id="KW-0645">Protease</keyword>
<dbReference type="Gene3D" id="3.30.1380.10">
    <property type="match status" value="1"/>
</dbReference>
<evidence type="ECO:0000256" key="1">
    <source>
        <dbReference type="SAM" id="MobiDB-lite"/>
    </source>
</evidence>
<feature type="region of interest" description="Disordered" evidence="1">
    <location>
        <begin position="72"/>
        <end position="108"/>
    </location>
</feature>
<dbReference type="SUPFAM" id="SSF55166">
    <property type="entry name" value="Hedgehog/DD-peptidase"/>
    <property type="match status" value="1"/>
</dbReference>
<dbReference type="InterPro" id="IPR018392">
    <property type="entry name" value="LysM"/>
</dbReference>
<dbReference type="InterPro" id="IPR009045">
    <property type="entry name" value="Zn_M74/Hedgehog-like"/>
</dbReference>
<sequence>MNNSIPYLVKKGDTLQSIANELGIDNPLDLRHYHNMNAGIKDGIGSEPSVGKTLLTPPQDEIVAINKKNEERQKVVKADSEKEEEKKQQEQEKEQQKQQQEQEKQKEVEKNAHDNKFFVVHGGLCCCNKAENPKQTAKLLVTSHNKVIYNGEEGKFTATEVDKTFDPAAATFGKCTLKPSSGGNQPCALAPAPKWTKVYDKTSIFGNKVLTEISTLQCTVGGKIEVVKSGQTDMIMKEHAENTNLAALALINPAVKMPVLETAYPSVSNITLKNLKNIPDFKPVSSSDTKNVERVTIRQNEECTFLAKIKKGNVNLTSWVIYDGFTGDKDKRLFTEEQLGTSFKYTFSTLGKYRIEGYGKPKKEDFEDGKHNKNYPDCSLDVEVAVNTLDGTELVPIDGENFAKIISGKMRLRQNFPATFKSKFLMPPTDSELENLKMYVTDALGNVLKSTKIENTVSFTPENTKAKYIVTAVYKLDTGEESRQNFTGETITNTVSEITHDAAVIRPGTPMTFAVKASTFSLYIPDEQEAIAKEVRAVKWNLNGRLLGTGRNITIPGYEFMKLGNYVVEAYVTLANAYGQNAKHENDDWHFEVKENDVISFSYNGVPKVGKTTLLEADQLVFPKLMANEVVVWDTVIPHTIASQNTIAIKPLKAGKEIVKCLINRQPGKTLSIDVKQAKVLGMMFTDSNGIEIEKSSWYQTVNIWVKQEHLIGEDLAIEIWDNDAFKDDYCKVINVKKYDGNLIPFTLDSYVKGKAGDWGMLYVKIGAPQLKLANENNVFKSKNHLNVEDKREIYSAQIGTQDGKERHYHVDYNKISYFYGKSRGIKAGEKLKLTIYEKGKMLFEVLTPDVKVDTSGAIQAKLQWDNISQKLPMRTVHAVVQDSENKILYEGNKVTNGGVVITKKNALLGLAEYKSAVLVKKSESGNSFGTCVCSDNNLVWGNKINCDERKKVIEVSKVLGVDPNWLMTVIALESNRTFSPSVDNGIGYVGLIQFGRDAAEQLKITQSQLVKMTFIEQMKYVQEYLIYVKNHFVTKKKYETLADLYLAVLYPSVSGHGKEPNLIVLSGAAYRNNPLFFKENGEWEWATKVNNKGKEIKYKKATNPDGNTYVWEIAMVAQEVYTEGLTLKENVFRCKEIITERGNCLDTWDTVTNSRIDKLHPKIKCSVKNFINDVEKTMGIKLRIIQGYRTYAEQDALYAQRPKVTNAKGGESNHNFGLAIDVAEIKNGNIDWAEQENVLPKIAPIGKKWGFEWGGEWKSFVDKPHFEMTFGKKTKDLRELLETYKDYTKIPL</sequence>
<feature type="domain" description="LysM" evidence="2">
    <location>
        <begin position="5"/>
        <end position="56"/>
    </location>
</feature>
<protein>
    <submittedName>
        <fullName evidence="3">D-alanyl-D-alanine carboxypeptidase</fullName>
    </submittedName>
</protein>
<dbReference type="Pfam" id="PF14107">
    <property type="entry name" value="DUF4280"/>
    <property type="match status" value="1"/>
</dbReference>
<dbReference type="Pfam" id="PF13539">
    <property type="entry name" value="Peptidase_M15_4"/>
    <property type="match status" value="1"/>
</dbReference>
<dbReference type="RefSeq" id="WP_111378892.1">
    <property type="nucleotide sequence ID" value="NZ_CP043612.1"/>
</dbReference>
<keyword evidence="4" id="KW-1185">Reference proteome</keyword>
<keyword evidence="3" id="KW-0378">Hydrolase</keyword>
<keyword evidence="3" id="KW-0121">Carboxypeptidase</keyword>
<dbReference type="CDD" id="cd14845">
    <property type="entry name" value="L-Ala-D-Glu_peptidase_like"/>
    <property type="match status" value="1"/>
</dbReference>
<dbReference type="EMBL" id="FXTQ01000002">
    <property type="protein sequence ID" value="SMO60485.1"/>
    <property type="molecule type" value="Genomic_DNA"/>
</dbReference>
<proteinExistence type="predicted"/>
<dbReference type="Proteomes" id="UP000319267">
    <property type="component" value="Unassembled WGS sequence"/>
</dbReference>
<reference evidence="3 4" key="1">
    <citation type="submission" date="2017-05" db="EMBL/GenBank/DDBJ databases">
        <authorList>
            <person name="Varghese N."/>
            <person name="Submissions S."/>
        </authorList>
    </citation>
    <scope>NUCLEOTIDE SEQUENCE [LARGE SCALE GENOMIC DNA]</scope>
    <source>
        <strain evidence="3 4">DSM 29982</strain>
    </source>
</reference>
<accession>A0A521CM91</accession>
<evidence type="ECO:0000259" key="2">
    <source>
        <dbReference type="PROSITE" id="PS51782"/>
    </source>
</evidence>
<dbReference type="InterPro" id="IPR039561">
    <property type="entry name" value="Peptidase_M15C"/>
</dbReference>
<dbReference type="InterPro" id="IPR025460">
    <property type="entry name" value="DUF4280"/>
</dbReference>
<evidence type="ECO:0000313" key="4">
    <source>
        <dbReference type="Proteomes" id="UP000319267"/>
    </source>
</evidence>
<organism evidence="3 4">
    <name type="scientific">Flavobacterium nitrogenifigens</name>
    <dbReference type="NCBI Taxonomy" id="1617283"/>
    <lineage>
        <taxon>Bacteria</taxon>
        <taxon>Pseudomonadati</taxon>
        <taxon>Bacteroidota</taxon>
        <taxon>Flavobacteriia</taxon>
        <taxon>Flavobacteriales</taxon>
        <taxon>Flavobacteriaceae</taxon>
        <taxon>Flavobacterium</taxon>
    </lineage>
</organism>
<evidence type="ECO:0000313" key="3">
    <source>
        <dbReference type="EMBL" id="SMO60485.1"/>
    </source>
</evidence>
<gene>
    <name evidence="3" type="ORF">SAMN06265220_102474</name>
</gene>
<dbReference type="PROSITE" id="PS51782">
    <property type="entry name" value="LYSM"/>
    <property type="match status" value="1"/>
</dbReference>